<sequence>MPRSSSSAKSAANGSSSTASKNKPAAAAAAAAAAAMSKKKPPTKKPPAAAKPAPKSKVISHTDDGTPIVNATLAQIRRGLAGKSSHQLVRIPQNAERSKFYAEAARAIGERESLALPYHGGRMWRCVVRVSDENGASGDNREANDKRPGGDDPDDFAECDDDGEQRKKKRVKTNYHSHTPLFRWYRGGLVLATLPYILDDIVEVRNKQSGKKRWANGLSDDELDSSDEEWDDGRYVVEPITKVTMEASALTTSAYEDTCHPMPRVGRVWISPDLRRFTSRKSAIAHAEELVGRDLLVDRVMYGYGCHGARLRPVKPTRKVALEAGMVRFLRDGLWVVGQEEMWIERRRDILVKKQEKRLLLTKEVEGEGSALSSAAREVGVGESERDVCKDDNDSEVDSSAIATNNADEISAAAVCPITVSDTALSRIAAASRTDAVRAAEAAADVAASAEPETAEETSVDEISAAAVTAAAVPAVGATEFAQTDSTGDSMLVPQNSNGSCVSSDDATAIHSSIDNSKPVWHADTKIVSPEESDASTEGAPKSCDPALQKDARRVLGTRPPPEFVPSVHYRLNQDQIARCFAACVDHYEKVMHTVKARSLYHELADGFDVFRERGRGRYDMELALFDTEEFSFLTDRRKAAWMPIVHKILGDDALLVHKGCFISLPGAESQVYHQDGVHLNQKTHKPCYAINVFIPLVDYNNLNGPTEFCLGSHYLGHENFVKENAYVPCVKAGTPVIFDYRLGHRGLRNISEGVRPVVYLTYSSVASGKEFRDSVNFSRKRYHKLGDFVEKPLSRGERLQKRRSEEKSVSLSKKDNVSTVPPPITGIAMAENQVVDG</sequence>
<feature type="region of interest" description="Disordered" evidence="1">
    <location>
        <begin position="1"/>
        <end position="65"/>
    </location>
</feature>
<feature type="compositionally biased region" description="Basic and acidic residues" evidence="1">
    <location>
        <begin position="383"/>
        <end position="392"/>
    </location>
</feature>
<evidence type="ECO:0000256" key="1">
    <source>
        <dbReference type="SAM" id="MobiDB-lite"/>
    </source>
</evidence>
<proteinExistence type="predicted"/>
<dbReference type="InterPro" id="IPR051961">
    <property type="entry name" value="Fungal_Metabolite_Diox"/>
</dbReference>
<name>A0ABD3R808_9STRA</name>
<dbReference type="PANTHER" id="PTHR37563:SF2">
    <property type="entry name" value="PHYTANOYL-COA DIOXYGENASE FAMILY PROTEIN (AFU_ORTHOLOGUE AFUA_2G03330)"/>
    <property type="match status" value="1"/>
</dbReference>
<evidence type="ECO:0000313" key="2">
    <source>
        <dbReference type="EMBL" id="KAL3809073.1"/>
    </source>
</evidence>
<feature type="compositionally biased region" description="Low complexity" evidence="1">
    <location>
        <begin position="46"/>
        <end position="57"/>
    </location>
</feature>
<evidence type="ECO:0008006" key="4">
    <source>
        <dbReference type="Google" id="ProtNLM"/>
    </source>
</evidence>
<organism evidence="2 3">
    <name type="scientific">Cyclostephanos tholiformis</name>
    <dbReference type="NCBI Taxonomy" id="382380"/>
    <lineage>
        <taxon>Eukaryota</taxon>
        <taxon>Sar</taxon>
        <taxon>Stramenopiles</taxon>
        <taxon>Ochrophyta</taxon>
        <taxon>Bacillariophyta</taxon>
        <taxon>Coscinodiscophyceae</taxon>
        <taxon>Thalassiosirophycidae</taxon>
        <taxon>Stephanodiscales</taxon>
        <taxon>Stephanodiscaceae</taxon>
        <taxon>Cyclostephanos</taxon>
    </lineage>
</organism>
<reference evidence="2 3" key="1">
    <citation type="submission" date="2024-10" db="EMBL/GenBank/DDBJ databases">
        <title>Updated reference genomes for cyclostephanoid diatoms.</title>
        <authorList>
            <person name="Roberts W.R."/>
            <person name="Alverson A.J."/>
        </authorList>
    </citation>
    <scope>NUCLEOTIDE SEQUENCE [LARGE SCALE GENOMIC DNA]</scope>
    <source>
        <strain evidence="2 3">AJA228-03</strain>
    </source>
</reference>
<feature type="compositionally biased region" description="Basic and acidic residues" evidence="1">
    <location>
        <begin position="797"/>
        <end position="817"/>
    </location>
</feature>
<feature type="compositionally biased region" description="Low complexity" evidence="1">
    <location>
        <begin position="1"/>
        <end position="36"/>
    </location>
</feature>
<feature type="region of interest" description="Disordered" evidence="1">
    <location>
        <begin position="372"/>
        <end position="396"/>
    </location>
</feature>
<dbReference type="EMBL" id="JALLPB020000443">
    <property type="protein sequence ID" value="KAL3809073.1"/>
    <property type="molecule type" value="Genomic_DNA"/>
</dbReference>
<dbReference type="InterPro" id="IPR008775">
    <property type="entry name" value="Phytyl_CoA_dOase-like"/>
</dbReference>
<feature type="compositionally biased region" description="Basic and acidic residues" evidence="1">
    <location>
        <begin position="139"/>
        <end position="150"/>
    </location>
</feature>
<evidence type="ECO:0000313" key="3">
    <source>
        <dbReference type="Proteomes" id="UP001530377"/>
    </source>
</evidence>
<feature type="region of interest" description="Disordered" evidence="1">
    <location>
        <begin position="133"/>
        <end position="172"/>
    </location>
</feature>
<dbReference type="Proteomes" id="UP001530377">
    <property type="component" value="Unassembled WGS sequence"/>
</dbReference>
<protein>
    <recommendedName>
        <fullName evidence="4">Phytanoyl-CoA dioxygenase</fullName>
    </recommendedName>
</protein>
<dbReference type="SUPFAM" id="SSF51197">
    <property type="entry name" value="Clavaminate synthase-like"/>
    <property type="match status" value="1"/>
</dbReference>
<dbReference type="AlphaFoldDB" id="A0ABD3R808"/>
<dbReference type="PANTHER" id="PTHR37563">
    <property type="entry name" value="PHYTANOYL-COA DIOXYGENASE FAMILY PROTEIN (AFU_ORTHOLOGUE AFUA_2G03330)"/>
    <property type="match status" value="1"/>
</dbReference>
<dbReference type="Pfam" id="PF05721">
    <property type="entry name" value="PhyH"/>
    <property type="match status" value="1"/>
</dbReference>
<gene>
    <name evidence="2" type="ORF">ACHAXA_007858</name>
</gene>
<keyword evidence="3" id="KW-1185">Reference proteome</keyword>
<dbReference type="Gene3D" id="2.60.120.620">
    <property type="entry name" value="q2cbj1_9rhob like domain"/>
    <property type="match status" value="1"/>
</dbReference>
<feature type="region of interest" description="Disordered" evidence="1">
    <location>
        <begin position="797"/>
        <end position="825"/>
    </location>
</feature>
<accession>A0ABD3R808</accession>
<comment type="caution">
    <text evidence="2">The sequence shown here is derived from an EMBL/GenBank/DDBJ whole genome shotgun (WGS) entry which is preliminary data.</text>
</comment>
<feature type="compositionally biased region" description="Acidic residues" evidence="1">
    <location>
        <begin position="151"/>
        <end position="163"/>
    </location>
</feature>